<name>A0AA39KUC8_9HYME</name>
<organism evidence="3 4">
    <name type="scientific">Microctonus aethiopoides</name>
    <dbReference type="NCBI Taxonomy" id="144406"/>
    <lineage>
        <taxon>Eukaryota</taxon>
        <taxon>Metazoa</taxon>
        <taxon>Ecdysozoa</taxon>
        <taxon>Arthropoda</taxon>
        <taxon>Hexapoda</taxon>
        <taxon>Insecta</taxon>
        <taxon>Pterygota</taxon>
        <taxon>Neoptera</taxon>
        <taxon>Endopterygota</taxon>
        <taxon>Hymenoptera</taxon>
        <taxon>Apocrita</taxon>
        <taxon>Ichneumonoidea</taxon>
        <taxon>Braconidae</taxon>
        <taxon>Euphorinae</taxon>
        <taxon>Microctonus</taxon>
    </lineage>
</organism>
<keyword evidence="4" id="KW-1185">Reference proteome</keyword>
<comment type="caution">
    <text evidence="3">The sequence shown here is derived from an EMBL/GenBank/DDBJ whole genome shotgun (WGS) entry which is preliminary data.</text>
</comment>
<dbReference type="GO" id="GO:0044545">
    <property type="term" value="C:NSL complex"/>
    <property type="evidence" value="ECO:0007669"/>
    <property type="project" value="TreeGrafter"/>
</dbReference>
<dbReference type="GO" id="GO:0035035">
    <property type="term" value="F:histone acetyltransferase binding"/>
    <property type="evidence" value="ECO:0007669"/>
    <property type="project" value="TreeGrafter"/>
</dbReference>
<dbReference type="SMART" id="SM01300">
    <property type="entry name" value="PEHE"/>
    <property type="match status" value="1"/>
</dbReference>
<evidence type="ECO:0000313" key="3">
    <source>
        <dbReference type="EMBL" id="KAK0174085.1"/>
    </source>
</evidence>
<dbReference type="PANTHER" id="PTHR22443">
    <property type="entry name" value="NON-SPECIFIC LETHAL 1, ISOFORM M"/>
    <property type="match status" value="1"/>
</dbReference>
<protein>
    <recommendedName>
        <fullName evidence="2">PEHE domain-containing protein</fullName>
    </recommendedName>
</protein>
<dbReference type="InterPro" id="IPR026180">
    <property type="entry name" value="NSL1"/>
</dbReference>
<feature type="region of interest" description="Disordered" evidence="1">
    <location>
        <begin position="731"/>
        <end position="843"/>
    </location>
</feature>
<feature type="compositionally biased region" description="Basic and acidic residues" evidence="1">
    <location>
        <begin position="1109"/>
        <end position="1124"/>
    </location>
</feature>
<evidence type="ECO:0000256" key="1">
    <source>
        <dbReference type="SAM" id="MobiDB-lite"/>
    </source>
</evidence>
<reference evidence="3" key="1">
    <citation type="journal article" date="2023" name="bioRxiv">
        <title>Scaffold-level genome assemblies of two parasitoid biocontrol wasps reveal the parthenogenesis mechanism and an associated novel virus.</title>
        <authorList>
            <person name="Inwood S."/>
            <person name="Skelly J."/>
            <person name="Guhlin J."/>
            <person name="Harrop T."/>
            <person name="Goldson S."/>
            <person name="Dearden P."/>
        </authorList>
    </citation>
    <scope>NUCLEOTIDE SEQUENCE</scope>
    <source>
        <strain evidence="3">Irish</strain>
        <tissue evidence="3">Whole body</tissue>
    </source>
</reference>
<dbReference type="PANTHER" id="PTHR22443:SF18">
    <property type="entry name" value="NON-SPECIFIC LETHAL 1, ISOFORM M"/>
    <property type="match status" value="1"/>
</dbReference>
<reference evidence="3" key="2">
    <citation type="submission" date="2023-03" db="EMBL/GenBank/DDBJ databases">
        <authorList>
            <person name="Inwood S.N."/>
            <person name="Skelly J.G."/>
            <person name="Guhlin J."/>
            <person name="Harrop T.W.R."/>
            <person name="Goldson S.G."/>
            <person name="Dearden P.K."/>
        </authorList>
    </citation>
    <scope>NUCLEOTIDE SEQUENCE</scope>
    <source>
        <strain evidence="3">Irish</strain>
        <tissue evidence="3">Whole body</tissue>
    </source>
</reference>
<accession>A0AA39KUC8</accession>
<dbReference type="InterPro" id="IPR029332">
    <property type="entry name" value="PEHE_dom"/>
</dbReference>
<proteinExistence type="predicted"/>
<feature type="compositionally biased region" description="Basic residues" evidence="1">
    <location>
        <begin position="765"/>
        <end position="775"/>
    </location>
</feature>
<evidence type="ECO:0000313" key="4">
    <source>
        <dbReference type="Proteomes" id="UP001168990"/>
    </source>
</evidence>
<feature type="compositionally biased region" description="Low complexity" evidence="1">
    <location>
        <begin position="806"/>
        <end position="817"/>
    </location>
</feature>
<evidence type="ECO:0000259" key="2">
    <source>
        <dbReference type="SMART" id="SM01300"/>
    </source>
</evidence>
<feature type="compositionally biased region" description="Basic and acidic residues" evidence="1">
    <location>
        <begin position="731"/>
        <end position="748"/>
    </location>
</feature>
<dbReference type="AlphaFoldDB" id="A0AA39KUC8"/>
<feature type="region of interest" description="Disordered" evidence="1">
    <location>
        <begin position="264"/>
        <end position="286"/>
    </location>
</feature>
<feature type="region of interest" description="Disordered" evidence="1">
    <location>
        <begin position="937"/>
        <end position="1007"/>
    </location>
</feature>
<feature type="compositionally biased region" description="Basic and acidic residues" evidence="1">
    <location>
        <begin position="988"/>
        <end position="999"/>
    </location>
</feature>
<gene>
    <name evidence="3" type="ORF">PV328_007199</name>
</gene>
<feature type="compositionally biased region" description="Polar residues" evidence="1">
    <location>
        <begin position="277"/>
        <end position="286"/>
    </location>
</feature>
<feature type="domain" description="PEHE" evidence="2">
    <location>
        <begin position="876"/>
        <end position="1023"/>
    </location>
</feature>
<dbReference type="EMBL" id="JAQQBS010000002">
    <property type="protein sequence ID" value="KAK0174085.1"/>
    <property type="molecule type" value="Genomic_DNA"/>
</dbReference>
<feature type="region of interest" description="Disordered" evidence="1">
    <location>
        <begin position="1055"/>
        <end position="1124"/>
    </location>
</feature>
<dbReference type="Proteomes" id="UP001168990">
    <property type="component" value="Unassembled WGS sequence"/>
</dbReference>
<sequence length="1124" mass="125374">MGVSTAPEQHRRGRRCRWEPLDVEAVAPAASVAVMAPALTEGGPQKPDDLLTPLPASGFLTPEQAAQVCHNREVLAKFVVSANVQPTKIDEQCLRGISKDLIRDVINSKYANGLDSLSMLANGSNLINKARERVNHDDETKEFDVLEEEAVAVAAEEEEEDHVAEEHSVMPNCDEAKLRDAIMTDPSTNVSTDDAMGFIKTNENTPMIGDGISADDKNLDVDRMMEFNTELPANVVSDIGNVVGDIGQNVEEILKVIKSMAGAEDETPMDTGETIIPSGSNETSVTSGVEMFPMSESFSSFERDYLNDVDVDVMSLVNDNININIGESAETQRDNNLRTLQEAVEQRQFELERRCSFLMRRLRKIQSKIVGVHVAEENTGVLELAHQSVKKFFAEELSNIAPKGTTPRNFPEIGGTLETFLQKIEKSCVAQNNSVNRQRACFRYFGSGSRENVNSIGGNNATNIVRHPVFGTAHIKIDAEEVENVAGSLATQLHTIETNLDSDCTASSSGGESCDEMQTFNNPHQQQLPILKRAAWRYAQDRAAVASRWTWLQAQISDLEHRIRQHNDLQRQVRANKGLVILENSEAVNGYCGVLPGSTARYNSLDSEPTTASRTRPFVWEIYRKRKLLRVEGLHEFSKRAARSSTIRCDCDHVLPPCALCTGRVDPTQPQEQLEQLSVPERIALVDPGYHPVLSFPDEVIHSTHFDAIMKSVDWQHKMLRGSGRMTRIKEKEPIERRNKTKLPEHKAKYTTRIKKSSSSILTTRIKRKVLKGKRERIAPNRSMHGLSRKRVTKVPPQTEDDDDVSAQSSSSKHSSPVPSPLQHTATATAEKVPVKEKSSNSHIRLRQNSYDIDNIVIPYSVAASTRLEKLQYKEILTPKWRLCDEPVKIDVKNGVMHRPSQDSDVEDVSEEAIALRHERSEREENKRFMTYANLVPQSRMRHSRRADSRADSGANTPDPMSPHANDFGGDVTSPITSPPATPSCVQDSDHQNTLDGHRNSSLQNAIRRRTFSSMKFGKEDMNSSIVEDENEVPPYEPRLFPLSEEIYDKMLEAMPDGHWQPSPTLCEGQTEKPETEVGGASPESDTTESACCDADAEDPNDPEWTVGENKDGDKERIRLTAKR</sequence>